<dbReference type="PANTHER" id="PTHR40255">
    <property type="entry name" value="UPF0093 MEMBRANE PROTEIN SLR1790"/>
    <property type="match status" value="1"/>
</dbReference>
<evidence type="ECO:0000256" key="3">
    <source>
        <dbReference type="ARBA" id="ARBA00006501"/>
    </source>
</evidence>
<evidence type="ECO:0000256" key="1">
    <source>
        <dbReference type="ARBA" id="ARBA00004651"/>
    </source>
</evidence>
<evidence type="ECO:0000256" key="12">
    <source>
        <dbReference type="ARBA" id="ARBA00023136"/>
    </source>
</evidence>
<organism evidence="16 17">
    <name type="scientific">Roseibium algae</name>
    <dbReference type="NCBI Taxonomy" id="3123038"/>
    <lineage>
        <taxon>Bacteria</taxon>
        <taxon>Pseudomonadati</taxon>
        <taxon>Pseudomonadota</taxon>
        <taxon>Alphaproteobacteria</taxon>
        <taxon>Hyphomicrobiales</taxon>
        <taxon>Stappiaceae</taxon>
        <taxon>Roseibium</taxon>
    </lineage>
</organism>
<evidence type="ECO:0000256" key="14">
    <source>
        <dbReference type="HAMAP-Rule" id="MF_02239"/>
    </source>
</evidence>
<evidence type="ECO:0000313" key="16">
    <source>
        <dbReference type="EMBL" id="MEJ8474945.1"/>
    </source>
</evidence>
<comment type="subcellular location">
    <subcellularLocation>
        <location evidence="1 14">Cell membrane</location>
        <topology evidence="1 14">Multi-pass membrane protein</topology>
    </subcellularLocation>
</comment>
<dbReference type="NCBIfam" id="TIGR00701">
    <property type="entry name" value="protoporphyrinogen oxidase HemJ"/>
    <property type="match status" value="1"/>
</dbReference>
<evidence type="ECO:0000256" key="9">
    <source>
        <dbReference type="ARBA" id="ARBA00022989"/>
    </source>
</evidence>
<evidence type="ECO:0000256" key="10">
    <source>
        <dbReference type="ARBA" id="ARBA00023002"/>
    </source>
</evidence>
<evidence type="ECO:0000256" key="4">
    <source>
        <dbReference type="ARBA" id="ARBA00017504"/>
    </source>
</evidence>
<comment type="catalytic activity">
    <reaction evidence="13 14 15">
        <text>protoporphyrinogen IX + 3 A = protoporphyrin IX + 3 AH2</text>
        <dbReference type="Rhea" id="RHEA:62000"/>
        <dbReference type="ChEBI" id="CHEBI:13193"/>
        <dbReference type="ChEBI" id="CHEBI:17499"/>
        <dbReference type="ChEBI" id="CHEBI:57306"/>
        <dbReference type="ChEBI" id="CHEBI:57307"/>
    </reaction>
</comment>
<comment type="pathway">
    <text evidence="2 14 15">Porphyrin-containing compound metabolism; protoporphyrin-IX biosynthesis; protoporphyrin-IX from protoporphyrinogen-IX: step 1/1.</text>
</comment>
<keyword evidence="5 14" id="KW-1003">Cell membrane</keyword>
<dbReference type="PIRSF" id="PIRSF004638">
    <property type="entry name" value="UCP004638"/>
    <property type="match status" value="1"/>
</dbReference>
<feature type="transmembrane region" description="Helical" evidence="14">
    <location>
        <begin position="121"/>
        <end position="139"/>
    </location>
</feature>
<comment type="cofactor">
    <cofactor evidence="14 15">
        <name>heme b</name>
        <dbReference type="ChEBI" id="CHEBI:60344"/>
    </cofactor>
    <text evidence="14 15">Binds 1 heme b (iron(II)-protoporphyrin IX) group per subunit.</text>
</comment>
<accession>A0ABU8TN11</accession>
<feature type="transmembrane region" description="Helical" evidence="14">
    <location>
        <begin position="52"/>
        <end position="71"/>
    </location>
</feature>
<keyword evidence="7 14" id="KW-0812">Transmembrane</keyword>
<evidence type="ECO:0000256" key="5">
    <source>
        <dbReference type="ARBA" id="ARBA00022475"/>
    </source>
</evidence>
<dbReference type="EMBL" id="JBAKIA010000007">
    <property type="protein sequence ID" value="MEJ8474945.1"/>
    <property type="molecule type" value="Genomic_DNA"/>
</dbReference>
<proteinExistence type="inferred from homology"/>
<dbReference type="PANTHER" id="PTHR40255:SF1">
    <property type="entry name" value="PROTOPORPHYRINOGEN IX OXIDASE"/>
    <property type="match status" value="1"/>
</dbReference>
<comment type="subunit">
    <text evidence="14">Homodimer.</text>
</comment>
<protein>
    <recommendedName>
        <fullName evidence="4 14">Protoporphyrinogen IX oxidase</fullName>
        <shortName evidence="14">PPO</shortName>
        <ecNumber evidence="14 15">1.3.99.-</ecNumber>
    </recommendedName>
</protein>
<keyword evidence="6 14" id="KW-0349">Heme</keyword>
<keyword evidence="11 14" id="KW-0408">Iron</keyword>
<dbReference type="RefSeq" id="WP_340274766.1">
    <property type="nucleotide sequence ID" value="NZ_JBAKIA010000007.1"/>
</dbReference>
<comment type="function">
    <text evidence="14 15">Catalyzes the oxidation of protoporphyrinogen IX to protoporphyrin IX.</text>
</comment>
<dbReference type="HAMAP" id="MF_02239">
    <property type="entry name" value="HemJ"/>
    <property type="match status" value="1"/>
</dbReference>
<keyword evidence="12 14" id="KW-0472">Membrane</keyword>
<dbReference type="Proteomes" id="UP001385499">
    <property type="component" value="Unassembled WGS sequence"/>
</dbReference>
<keyword evidence="9 14" id="KW-1133">Transmembrane helix</keyword>
<evidence type="ECO:0000256" key="13">
    <source>
        <dbReference type="ARBA" id="ARBA00048390"/>
    </source>
</evidence>
<feature type="binding site" description="axial binding residue" evidence="14">
    <location>
        <position position="11"/>
    </location>
    <ligand>
        <name>heme</name>
        <dbReference type="ChEBI" id="CHEBI:30413"/>
    </ligand>
    <ligandPart>
        <name>Fe</name>
        <dbReference type="ChEBI" id="CHEBI:18248"/>
    </ligandPart>
</feature>
<feature type="transmembrane region" description="Helical" evidence="14">
    <location>
        <begin position="12"/>
        <end position="31"/>
    </location>
</feature>
<reference evidence="16 17" key="1">
    <citation type="submission" date="2024-02" db="EMBL/GenBank/DDBJ databases">
        <title>Roseibium algae sp. nov., isolated from marine alga (Grateloupia sp.), showing potential in myo-inositol conversion.</title>
        <authorList>
            <person name="Wang Y."/>
        </authorList>
    </citation>
    <scope>NUCLEOTIDE SEQUENCE [LARGE SCALE GENOMIC DNA]</scope>
    <source>
        <strain evidence="16 17">H3510</strain>
    </source>
</reference>
<evidence type="ECO:0000256" key="6">
    <source>
        <dbReference type="ARBA" id="ARBA00022617"/>
    </source>
</evidence>
<evidence type="ECO:0000256" key="11">
    <source>
        <dbReference type="ARBA" id="ARBA00023004"/>
    </source>
</evidence>
<feature type="transmembrane region" description="Helical" evidence="14">
    <location>
        <begin position="83"/>
        <end position="100"/>
    </location>
</feature>
<name>A0ABU8TN11_9HYPH</name>
<evidence type="ECO:0000256" key="15">
    <source>
        <dbReference type="PIRNR" id="PIRNR004638"/>
    </source>
</evidence>
<keyword evidence="8 14" id="KW-0479">Metal-binding</keyword>
<dbReference type="EC" id="1.3.99.-" evidence="14 15"/>
<comment type="similarity">
    <text evidence="3 14 15">Belongs to the HemJ family.</text>
</comment>
<evidence type="ECO:0000256" key="8">
    <source>
        <dbReference type="ARBA" id="ARBA00022723"/>
    </source>
</evidence>
<gene>
    <name evidence="16" type="primary">hemJ</name>
    <name evidence="16" type="ORF">V6575_12680</name>
</gene>
<evidence type="ECO:0000256" key="7">
    <source>
        <dbReference type="ARBA" id="ARBA00022692"/>
    </source>
</evidence>
<dbReference type="InterPro" id="IPR005265">
    <property type="entry name" value="HemJ-like"/>
</dbReference>
<keyword evidence="10 14" id="KW-0560">Oxidoreductase</keyword>
<keyword evidence="17" id="KW-1185">Reference proteome</keyword>
<feature type="binding site" description="axial binding residue" evidence="14">
    <location>
        <position position="86"/>
    </location>
    <ligand>
        <name>heme</name>
        <dbReference type="ChEBI" id="CHEBI:30413"/>
    </ligand>
    <ligandPart>
        <name>Fe</name>
        <dbReference type="ChEBI" id="CHEBI:18248"/>
    </ligandPart>
</feature>
<evidence type="ECO:0000256" key="2">
    <source>
        <dbReference type="ARBA" id="ARBA00005073"/>
    </source>
</evidence>
<sequence length="142" mass="16205">MSAYDWVKSLHVISIIAWMAGMLYLPRLFVYHVEAEVGSDKSETFKVMERRLLKAIINPAMISAWIFGLWAAYDIGAFSEGWFHAKLTLVVLMSAVHGYLTGCVKRFARDDNKKSAKFYRLLNEVPTVLMIFIVILVIGKPF</sequence>
<dbReference type="Pfam" id="PF03653">
    <property type="entry name" value="UPF0093"/>
    <property type="match status" value="1"/>
</dbReference>
<evidence type="ECO:0000313" key="17">
    <source>
        <dbReference type="Proteomes" id="UP001385499"/>
    </source>
</evidence>
<comment type="caution">
    <text evidence="16">The sequence shown here is derived from an EMBL/GenBank/DDBJ whole genome shotgun (WGS) entry which is preliminary data.</text>
</comment>